<evidence type="ECO:0000313" key="1">
    <source>
        <dbReference type="EMBL" id="VDN91520.1"/>
    </source>
</evidence>
<evidence type="ECO:0000313" key="3">
    <source>
        <dbReference type="WBParaSite" id="BPAG_0001037201-mRNA-1"/>
    </source>
</evidence>
<dbReference type="EMBL" id="UZAD01013184">
    <property type="protein sequence ID" value="VDN91520.1"/>
    <property type="molecule type" value="Genomic_DNA"/>
</dbReference>
<accession>A0A0N4TPA9</accession>
<organism evidence="3">
    <name type="scientific">Brugia pahangi</name>
    <name type="common">Filarial nematode worm</name>
    <dbReference type="NCBI Taxonomy" id="6280"/>
    <lineage>
        <taxon>Eukaryota</taxon>
        <taxon>Metazoa</taxon>
        <taxon>Ecdysozoa</taxon>
        <taxon>Nematoda</taxon>
        <taxon>Chromadorea</taxon>
        <taxon>Rhabditida</taxon>
        <taxon>Spirurina</taxon>
        <taxon>Spiruromorpha</taxon>
        <taxon>Filarioidea</taxon>
        <taxon>Onchocercidae</taxon>
        <taxon>Brugia</taxon>
    </lineage>
</organism>
<evidence type="ECO:0000313" key="2">
    <source>
        <dbReference type="Proteomes" id="UP000278627"/>
    </source>
</evidence>
<protein>
    <submittedName>
        <fullName evidence="3">Dynein light chain</fullName>
    </submittedName>
</protein>
<keyword evidence="2" id="KW-1185">Reference proteome</keyword>
<gene>
    <name evidence="1" type="ORF">BPAG_LOCUS10334</name>
</gene>
<reference evidence="1 2" key="2">
    <citation type="submission" date="2018-11" db="EMBL/GenBank/DDBJ databases">
        <authorList>
            <consortium name="Pathogen Informatics"/>
        </authorList>
    </citation>
    <scope>NUCLEOTIDE SEQUENCE [LARGE SCALE GENOMIC DNA]</scope>
</reference>
<dbReference type="Proteomes" id="UP000278627">
    <property type="component" value="Unassembled WGS sequence"/>
</dbReference>
<proteinExistence type="predicted"/>
<sequence length="90" mass="9977">MRRESVGLRAVIQHFQQCMRHMNSCTIALRGSVVVAVITDRCQTLTPCSDELSSAPDRVTLICLGIQRIARDRSVKSNKSFSSVTLSLLL</sequence>
<reference evidence="3" key="1">
    <citation type="submission" date="2017-02" db="UniProtKB">
        <authorList>
            <consortium name="WormBaseParasite"/>
        </authorList>
    </citation>
    <scope>IDENTIFICATION</scope>
</reference>
<dbReference type="AlphaFoldDB" id="A0A0N4TPA9"/>
<dbReference type="WBParaSite" id="BPAG_0001037201-mRNA-1">
    <property type="protein sequence ID" value="BPAG_0001037201-mRNA-1"/>
    <property type="gene ID" value="BPAG_0001037201"/>
</dbReference>
<name>A0A0N4TPA9_BRUPA</name>